<dbReference type="PROSITE" id="PS51409">
    <property type="entry name" value="ARGINASE_2"/>
    <property type="match status" value="1"/>
</dbReference>
<comment type="caution">
    <text evidence="4">The sequence shown here is derived from an EMBL/GenBank/DDBJ whole genome shotgun (WGS) entry which is preliminary data.</text>
</comment>
<dbReference type="Proteomes" id="UP001143307">
    <property type="component" value="Unassembled WGS sequence"/>
</dbReference>
<reference evidence="4" key="1">
    <citation type="submission" date="2019-02" db="EMBL/GenBank/DDBJ databases">
        <authorList>
            <person name="Li S.-H."/>
        </authorList>
    </citation>
    <scope>NUCLEOTIDE SEQUENCE</scope>
    <source>
        <strain evidence="4">IMCC8485</strain>
    </source>
</reference>
<evidence type="ECO:0000256" key="2">
    <source>
        <dbReference type="ARBA" id="ARBA00022801"/>
    </source>
</evidence>
<keyword evidence="2" id="KW-0378">Hydrolase</keyword>
<dbReference type="PANTHER" id="PTHR11358:SF26">
    <property type="entry name" value="GUANIDINO ACID HYDROLASE, MITOCHONDRIAL"/>
    <property type="match status" value="1"/>
</dbReference>
<dbReference type="Gene3D" id="3.40.800.10">
    <property type="entry name" value="Ureohydrolase domain"/>
    <property type="match status" value="1"/>
</dbReference>
<evidence type="ECO:0000256" key="3">
    <source>
        <dbReference type="PROSITE-ProRule" id="PRU00742"/>
    </source>
</evidence>
<gene>
    <name evidence="4" type="ORF">EYC87_00485</name>
</gene>
<protein>
    <submittedName>
        <fullName evidence="4">Agmatinase</fullName>
    </submittedName>
</protein>
<dbReference type="InterPro" id="IPR023696">
    <property type="entry name" value="Ureohydrolase_dom_sf"/>
</dbReference>
<dbReference type="EMBL" id="SHNP01000001">
    <property type="protein sequence ID" value="MCX2972060.1"/>
    <property type="molecule type" value="Genomic_DNA"/>
</dbReference>
<dbReference type="Pfam" id="PF00491">
    <property type="entry name" value="Arginase"/>
    <property type="match status" value="1"/>
</dbReference>
<keyword evidence="1" id="KW-0479">Metal-binding</keyword>
<evidence type="ECO:0000313" key="5">
    <source>
        <dbReference type="Proteomes" id="UP001143307"/>
    </source>
</evidence>
<name>A0ABT3SQ43_9GAMM</name>
<dbReference type="InterPro" id="IPR006035">
    <property type="entry name" value="Ureohydrolase"/>
</dbReference>
<sequence>MAKLTEQQLAKYRAMDRPAFDFAEPGVTVFFERAAEQGYNLDTTGFLQHPGFFQAPHRRSGEGVDIAMVGSPLDLGAIGLAGTRHGPQAVREWSRNYGPINDSTGQIPFEQCSVIDFGDVEWSATDLQTRLNDIYQVFAALGQAGCATLNCGGEHTTTFGCLKGLSEAHDDSFGVIHIDAHCDTMASWGGDVVNDGSIFRQAVLNGFIDPERTVQIGIRGRSNFLWEFSHDSGMTVITADEVFEKGTAYVIDKAREVVGKDKTYFSLDVDGLDSNYMMGTTGPEPFGLNPRQVRDIILGARGLNIIGADMVEMNPNRDSDGKSGHLAAALFFELLCLLADVRSEQQSCGATHWT</sequence>
<accession>A0ABT3SQ43</accession>
<dbReference type="SUPFAM" id="SSF52768">
    <property type="entry name" value="Arginase/deacetylase"/>
    <property type="match status" value="1"/>
</dbReference>
<organism evidence="4 5">
    <name type="scientific">Candidatus Seongchinamella marina</name>
    <dbReference type="NCBI Taxonomy" id="2518990"/>
    <lineage>
        <taxon>Bacteria</taxon>
        <taxon>Pseudomonadati</taxon>
        <taxon>Pseudomonadota</taxon>
        <taxon>Gammaproteobacteria</taxon>
        <taxon>Cellvibrionales</taxon>
        <taxon>Halieaceae</taxon>
        <taxon>Seongchinamella</taxon>
    </lineage>
</organism>
<comment type="similarity">
    <text evidence="3">Belongs to the arginase family.</text>
</comment>
<evidence type="ECO:0000256" key="1">
    <source>
        <dbReference type="ARBA" id="ARBA00022723"/>
    </source>
</evidence>
<keyword evidence="5" id="KW-1185">Reference proteome</keyword>
<dbReference type="PANTHER" id="PTHR11358">
    <property type="entry name" value="ARGINASE/AGMATINASE"/>
    <property type="match status" value="1"/>
</dbReference>
<dbReference type="RefSeq" id="WP_279251126.1">
    <property type="nucleotide sequence ID" value="NZ_SHNP01000001.1"/>
</dbReference>
<evidence type="ECO:0000313" key="4">
    <source>
        <dbReference type="EMBL" id="MCX2972060.1"/>
    </source>
</evidence>
<proteinExistence type="inferred from homology"/>